<name>X1PA79_9ZZZZ</name>
<dbReference type="EMBL" id="BARV01037630">
    <property type="protein sequence ID" value="GAI52753.1"/>
    <property type="molecule type" value="Genomic_DNA"/>
</dbReference>
<evidence type="ECO:0000313" key="1">
    <source>
        <dbReference type="EMBL" id="GAI52753.1"/>
    </source>
</evidence>
<protein>
    <submittedName>
        <fullName evidence="1">Uncharacterized protein</fullName>
    </submittedName>
</protein>
<comment type="caution">
    <text evidence="1">The sequence shown here is derived from an EMBL/GenBank/DDBJ whole genome shotgun (WGS) entry which is preliminary data.</text>
</comment>
<reference evidence="1" key="1">
    <citation type="journal article" date="2014" name="Front. Microbiol.">
        <title>High frequency of phylogenetically diverse reductive dehalogenase-homologous genes in deep subseafloor sedimentary metagenomes.</title>
        <authorList>
            <person name="Kawai M."/>
            <person name="Futagami T."/>
            <person name="Toyoda A."/>
            <person name="Takaki Y."/>
            <person name="Nishi S."/>
            <person name="Hori S."/>
            <person name="Arai W."/>
            <person name="Tsubouchi T."/>
            <person name="Morono Y."/>
            <person name="Uchiyama I."/>
            <person name="Ito T."/>
            <person name="Fujiyama A."/>
            <person name="Inagaki F."/>
            <person name="Takami H."/>
        </authorList>
    </citation>
    <scope>NUCLEOTIDE SEQUENCE</scope>
    <source>
        <strain evidence="1">Expedition CK06-06</strain>
    </source>
</reference>
<organism evidence="1">
    <name type="scientific">marine sediment metagenome</name>
    <dbReference type="NCBI Taxonomy" id="412755"/>
    <lineage>
        <taxon>unclassified sequences</taxon>
        <taxon>metagenomes</taxon>
        <taxon>ecological metagenomes</taxon>
    </lineage>
</organism>
<proteinExistence type="predicted"/>
<accession>X1PA79</accession>
<gene>
    <name evidence="1" type="ORF">S06H3_58173</name>
</gene>
<feature type="non-terminal residue" evidence="1">
    <location>
        <position position="1"/>
    </location>
</feature>
<sequence length="49" mass="5133">ASFGKANYQILVPGVISITSTVAATAGVVDWVLHYVPLDTDSVVIPLYA</sequence>
<dbReference type="AlphaFoldDB" id="X1PA79"/>